<dbReference type="InterPro" id="IPR001708">
    <property type="entry name" value="YidC/ALB3/OXA1/COX18"/>
</dbReference>
<comment type="subunit">
    <text evidence="12">Interacts with the Sec translocase complex via SecD. Specifically interacts with transmembrane segments of nascent integral membrane proteins during membrane integration.</text>
</comment>
<evidence type="ECO:0000256" key="16">
    <source>
        <dbReference type="RuleBase" id="RU003945"/>
    </source>
</evidence>
<feature type="transmembrane region" description="Helical" evidence="18">
    <location>
        <begin position="214"/>
        <end position="237"/>
    </location>
</feature>
<comment type="similarity">
    <text evidence="2">Belongs to the OXA1/ALB3/YidC family. Type 1 subfamily.</text>
</comment>
<evidence type="ECO:0000256" key="7">
    <source>
        <dbReference type="ARBA" id="ARBA00022927"/>
    </source>
</evidence>
<evidence type="ECO:0000256" key="2">
    <source>
        <dbReference type="ARBA" id="ARBA00010527"/>
    </source>
</evidence>
<evidence type="ECO:0000256" key="1">
    <source>
        <dbReference type="ARBA" id="ARBA00004651"/>
    </source>
</evidence>
<comment type="caution">
    <text evidence="20">The sequence shown here is derived from an EMBL/GenBank/DDBJ whole genome shotgun (WGS) entry which is preliminary data.</text>
</comment>
<dbReference type="NCBIfam" id="NF002899">
    <property type="entry name" value="PRK03449.1"/>
    <property type="match status" value="1"/>
</dbReference>
<dbReference type="PANTHER" id="PTHR12428:SF65">
    <property type="entry name" value="CYTOCHROME C OXIDASE ASSEMBLY PROTEIN COX18, MITOCHONDRIAL"/>
    <property type="match status" value="1"/>
</dbReference>
<dbReference type="NCBIfam" id="TIGR03592">
    <property type="entry name" value="yidC_oxa1_cterm"/>
    <property type="match status" value="1"/>
</dbReference>
<feature type="transmembrane region" description="Helical" evidence="18">
    <location>
        <begin position="5"/>
        <end position="24"/>
    </location>
</feature>
<dbReference type="InterPro" id="IPR047196">
    <property type="entry name" value="YidC_ALB_C"/>
</dbReference>
<accession>A0ABU1Q3C5</accession>
<sequence length="369" mass="40579">MLNFIYYPVSFILWCWHWVFGHVFGESSGFAWALSVVFLVFTLRAILFKPFVGQVRSMRKMQEFAPELQKIKKKYANDKQRQAQEMQKLQSEHGVNPLGGCLPMLVQIPVFIGLFHVLRSFRPGWGEVYFFDAQGVESFVNAKLFGANLSTFITMPADQLAAFATSRNAVLLVSIPLMIIASIATHFTARHSVARQTQAAADNPQTAIMNKLTLYLFPIGVLVGGLFFPVAILLYWLSNNAWTLGQQYVVYHRIDREEETKKTEAIEQRQALAPKPGVKPRPGAKPQPGAKPGVKPGAKGVQPPAPKRVSAKAAGIKPTTPKTGATPDPKDQDAKDEPATGAAKPSTEIPGLSPDRSAGKKQGGGKKRR</sequence>
<evidence type="ECO:0000256" key="18">
    <source>
        <dbReference type="SAM" id="Phobius"/>
    </source>
</evidence>
<evidence type="ECO:0000256" key="10">
    <source>
        <dbReference type="ARBA" id="ARBA00023186"/>
    </source>
</evidence>
<comment type="subcellular location">
    <subcellularLocation>
        <location evidence="1">Cell membrane</location>
        <topology evidence="1">Multi-pass membrane protein</topology>
    </subcellularLocation>
    <subcellularLocation>
        <location evidence="16">Membrane</location>
        <topology evidence="16">Multi-pass membrane protein</topology>
    </subcellularLocation>
</comment>
<feature type="compositionally biased region" description="Basic and acidic residues" evidence="17">
    <location>
        <begin position="328"/>
        <end position="338"/>
    </location>
</feature>
<keyword evidence="6 16" id="KW-0812">Transmembrane</keyword>
<dbReference type="RefSeq" id="WP_310310569.1">
    <property type="nucleotide sequence ID" value="NZ_BAAAXB010000001.1"/>
</dbReference>
<evidence type="ECO:0000256" key="4">
    <source>
        <dbReference type="ARBA" id="ARBA00022448"/>
    </source>
</evidence>
<evidence type="ECO:0000256" key="14">
    <source>
        <dbReference type="ARBA" id="ARBA00033245"/>
    </source>
</evidence>
<evidence type="ECO:0000313" key="20">
    <source>
        <dbReference type="EMBL" id="MDR6597397.1"/>
    </source>
</evidence>
<evidence type="ECO:0000256" key="12">
    <source>
        <dbReference type="ARBA" id="ARBA00026028"/>
    </source>
</evidence>
<evidence type="ECO:0000256" key="11">
    <source>
        <dbReference type="ARBA" id="ARBA00025034"/>
    </source>
</evidence>
<feature type="transmembrane region" description="Helical" evidence="18">
    <location>
        <begin position="169"/>
        <end position="189"/>
    </location>
</feature>
<gene>
    <name evidence="20" type="ORF">J2S66_005781</name>
</gene>
<keyword evidence="4" id="KW-0813">Transport</keyword>
<evidence type="ECO:0000256" key="5">
    <source>
        <dbReference type="ARBA" id="ARBA00022475"/>
    </source>
</evidence>
<protein>
    <recommendedName>
        <fullName evidence="3">Membrane protein insertase YidC</fullName>
    </recommendedName>
    <alternativeName>
        <fullName evidence="15">Foldase YidC</fullName>
    </alternativeName>
    <alternativeName>
        <fullName evidence="14">Membrane integrase YidC</fullName>
    </alternativeName>
    <alternativeName>
        <fullName evidence="13">Membrane protein YidC</fullName>
    </alternativeName>
</protein>
<keyword evidence="7" id="KW-0653">Protein transport</keyword>
<organism evidence="20 21">
    <name type="scientific">Saccharothrix longispora</name>
    <dbReference type="NCBI Taxonomy" id="33920"/>
    <lineage>
        <taxon>Bacteria</taxon>
        <taxon>Bacillati</taxon>
        <taxon>Actinomycetota</taxon>
        <taxon>Actinomycetes</taxon>
        <taxon>Pseudonocardiales</taxon>
        <taxon>Pseudonocardiaceae</taxon>
        <taxon>Saccharothrix</taxon>
    </lineage>
</organism>
<evidence type="ECO:0000256" key="17">
    <source>
        <dbReference type="SAM" id="MobiDB-lite"/>
    </source>
</evidence>
<feature type="domain" description="Membrane insertase YidC/Oxa/ALB C-terminal" evidence="19">
    <location>
        <begin position="32"/>
        <end position="251"/>
    </location>
</feature>
<evidence type="ECO:0000256" key="6">
    <source>
        <dbReference type="ARBA" id="ARBA00022692"/>
    </source>
</evidence>
<feature type="region of interest" description="Disordered" evidence="17">
    <location>
        <begin position="261"/>
        <end position="369"/>
    </location>
</feature>
<dbReference type="Pfam" id="PF02096">
    <property type="entry name" value="60KD_IMP"/>
    <property type="match status" value="1"/>
</dbReference>
<keyword evidence="10" id="KW-0143">Chaperone</keyword>
<evidence type="ECO:0000256" key="9">
    <source>
        <dbReference type="ARBA" id="ARBA00023136"/>
    </source>
</evidence>
<keyword evidence="5" id="KW-1003">Cell membrane</keyword>
<evidence type="ECO:0000256" key="13">
    <source>
        <dbReference type="ARBA" id="ARBA00031538"/>
    </source>
</evidence>
<evidence type="ECO:0000256" key="3">
    <source>
        <dbReference type="ARBA" id="ARBA00015325"/>
    </source>
</evidence>
<evidence type="ECO:0000256" key="15">
    <source>
        <dbReference type="ARBA" id="ARBA00033342"/>
    </source>
</evidence>
<keyword evidence="8 18" id="KW-1133">Transmembrane helix</keyword>
<dbReference type="CDD" id="cd20070">
    <property type="entry name" value="5TM_YidC_Alb3"/>
    <property type="match status" value="1"/>
</dbReference>
<evidence type="ECO:0000313" key="21">
    <source>
        <dbReference type="Proteomes" id="UP001268819"/>
    </source>
</evidence>
<feature type="transmembrane region" description="Helical" evidence="18">
    <location>
        <begin position="30"/>
        <end position="52"/>
    </location>
</feature>
<keyword evidence="21" id="KW-1185">Reference proteome</keyword>
<dbReference type="PANTHER" id="PTHR12428">
    <property type="entry name" value="OXA1"/>
    <property type="match status" value="1"/>
</dbReference>
<dbReference type="EMBL" id="JAVDSG010000001">
    <property type="protein sequence ID" value="MDR6597397.1"/>
    <property type="molecule type" value="Genomic_DNA"/>
</dbReference>
<evidence type="ECO:0000259" key="19">
    <source>
        <dbReference type="Pfam" id="PF02096"/>
    </source>
</evidence>
<keyword evidence="9 18" id="KW-0472">Membrane</keyword>
<name>A0ABU1Q3C5_9PSEU</name>
<dbReference type="InterPro" id="IPR028055">
    <property type="entry name" value="YidC/Oxa/ALB_C"/>
</dbReference>
<evidence type="ECO:0000256" key="8">
    <source>
        <dbReference type="ARBA" id="ARBA00022989"/>
    </source>
</evidence>
<proteinExistence type="inferred from homology"/>
<comment type="function">
    <text evidence="11">Required for the insertion and/or proper folding and/or complex formation of integral membrane proteins into the membrane. Involved in integration of membrane proteins that insert both dependently and independently of the Sec translocase complex, as well as at least some lipoproteins. Aids folding of multispanning membrane proteins.</text>
</comment>
<reference evidence="20 21" key="1">
    <citation type="submission" date="2023-07" db="EMBL/GenBank/DDBJ databases">
        <title>Sequencing the genomes of 1000 actinobacteria strains.</title>
        <authorList>
            <person name="Klenk H.-P."/>
        </authorList>
    </citation>
    <scope>NUCLEOTIDE SEQUENCE [LARGE SCALE GENOMIC DNA]</scope>
    <source>
        <strain evidence="20 21">DSM 43749</strain>
    </source>
</reference>
<feature type="compositionally biased region" description="Low complexity" evidence="17">
    <location>
        <begin position="286"/>
        <end position="302"/>
    </location>
</feature>
<dbReference type="Proteomes" id="UP001268819">
    <property type="component" value="Unassembled WGS sequence"/>
</dbReference>